<dbReference type="RefSeq" id="WP_139626190.1">
    <property type="nucleotide sequence ID" value="NZ_VDCI01000001.1"/>
</dbReference>
<sequence>MQQFRFFFCALCVALLCSVSSLHAGEITLASVGGYKRPMVEIIDRYQDETGNKVTAVYGNMRQVISQSKMSGTVALIIGDQKFFDRSGLEFDAFHPVGQGRLVLAWRQGIGIEKIDDIAGGGVGRVGMPDPVKAIYGVAANEYLENSGMMPEVSEKLMRLGTVPQVSAYLLSGDIDAGFINSTDAIGVREKIGGFLLAADALYTPIAINAGVLKGYGDKGDVARFIEFLRSPDAREVFGRYGL</sequence>
<dbReference type="NCBIfam" id="TIGR01256">
    <property type="entry name" value="modA"/>
    <property type="match status" value="1"/>
</dbReference>
<dbReference type="Pfam" id="PF13531">
    <property type="entry name" value="SBP_bac_11"/>
    <property type="match status" value="1"/>
</dbReference>
<dbReference type="Gene3D" id="3.40.190.10">
    <property type="entry name" value="Periplasmic binding protein-like II"/>
    <property type="match status" value="2"/>
</dbReference>
<evidence type="ECO:0000313" key="6">
    <source>
        <dbReference type="Proteomes" id="UP000309544"/>
    </source>
</evidence>
<dbReference type="AlphaFoldDB" id="A0A5C4S3X6"/>
<dbReference type="PANTHER" id="PTHR30632">
    <property type="entry name" value="MOLYBDATE-BINDING PERIPLASMIC PROTEIN"/>
    <property type="match status" value="1"/>
</dbReference>
<keyword evidence="3 4" id="KW-0732">Signal</keyword>
<dbReference type="InterPro" id="IPR005950">
    <property type="entry name" value="ModA"/>
</dbReference>
<keyword evidence="6" id="KW-1185">Reference proteome</keyword>
<organism evidence="5 6">
    <name type="scientific">Prosthecochloris vibrioformis</name>
    <name type="common">Chlorobium vibrioforme</name>
    <dbReference type="NCBI Taxonomy" id="1098"/>
    <lineage>
        <taxon>Bacteria</taxon>
        <taxon>Pseudomonadati</taxon>
        <taxon>Chlorobiota</taxon>
        <taxon>Chlorobiia</taxon>
        <taxon>Chlorobiales</taxon>
        <taxon>Chlorobiaceae</taxon>
        <taxon>Prosthecochloris</taxon>
    </lineage>
</organism>
<dbReference type="PANTHER" id="PTHR30632:SF0">
    <property type="entry name" value="SULFATE-BINDING PROTEIN"/>
    <property type="match status" value="1"/>
</dbReference>
<feature type="chain" id="PRO_5022780317" evidence="4">
    <location>
        <begin position="25"/>
        <end position="243"/>
    </location>
</feature>
<comment type="similarity">
    <text evidence="1">Belongs to the bacterial solute-binding protein ModA family.</text>
</comment>
<evidence type="ECO:0000256" key="1">
    <source>
        <dbReference type="ARBA" id="ARBA00009175"/>
    </source>
</evidence>
<comment type="caution">
    <text evidence="5">The sequence shown here is derived from an EMBL/GenBank/DDBJ whole genome shotgun (WGS) entry which is preliminary data.</text>
</comment>
<dbReference type="Proteomes" id="UP000309544">
    <property type="component" value="Unassembled WGS sequence"/>
</dbReference>
<dbReference type="GO" id="GO:0015689">
    <property type="term" value="P:molybdate ion transport"/>
    <property type="evidence" value="ECO:0007669"/>
    <property type="project" value="InterPro"/>
</dbReference>
<dbReference type="GO" id="GO:0046872">
    <property type="term" value="F:metal ion binding"/>
    <property type="evidence" value="ECO:0007669"/>
    <property type="project" value="UniProtKB-KW"/>
</dbReference>
<evidence type="ECO:0000256" key="4">
    <source>
        <dbReference type="SAM" id="SignalP"/>
    </source>
</evidence>
<evidence type="ECO:0000256" key="3">
    <source>
        <dbReference type="ARBA" id="ARBA00022729"/>
    </source>
</evidence>
<proteinExistence type="inferred from homology"/>
<dbReference type="SUPFAM" id="SSF53850">
    <property type="entry name" value="Periplasmic binding protein-like II"/>
    <property type="match status" value="1"/>
</dbReference>
<dbReference type="GO" id="GO:0030973">
    <property type="term" value="F:molybdate ion binding"/>
    <property type="evidence" value="ECO:0007669"/>
    <property type="project" value="TreeGrafter"/>
</dbReference>
<accession>A0A5C4S3X6</accession>
<evidence type="ECO:0000313" key="5">
    <source>
        <dbReference type="EMBL" id="TNJ38094.1"/>
    </source>
</evidence>
<dbReference type="EMBL" id="VDCI01000001">
    <property type="protein sequence ID" value="TNJ38094.1"/>
    <property type="molecule type" value="Genomic_DNA"/>
</dbReference>
<dbReference type="InterPro" id="IPR050682">
    <property type="entry name" value="ModA/WtpA"/>
</dbReference>
<protein>
    <submittedName>
        <fullName evidence="5">Molybdate ABC transporter substrate-binding protein</fullName>
    </submittedName>
</protein>
<gene>
    <name evidence="5" type="primary">modA</name>
    <name evidence="5" type="ORF">FGF68_02625</name>
</gene>
<reference evidence="5 6" key="1">
    <citation type="submission" date="2019-05" db="EMBL/GenBank/DDBJ databases">
        <title>Draft Whole-Genome sequence of the green sulfur bacterium Prosthecochloris vibrioformis DSM 260.</title>
        <authorList>
            <person name="Meyer T.E."/>
            <person name="Kyndt J.A."/>
        </authorList>
    </citation>
    <scope>NUCLEOTIDE SEQUENCE [LARGE SCALE GENOMIC DNA]</scope>
    <source>
        <strain evidence="5 6">DSM 260</strain>
    </source>
</reference>
<evidence type="ECO:0000256" key="2">
    <source>
        <dbReference type="ARBA" id="ARBA00022723"/>
    </source>
</evidence>
<feature type="signal peptide" evidence="4">
    <location>
        <begin position="1"/>
        <end position="24"/>
    </location>
</feature>
<keyword evidence="2" id="KW-0479">Metal-binding</keyword>
<name>A0A5C4S3X6_PROVB</name>